<name>A0AAD7EJT6_9AGAR</name>
<gene>
    <name evidence="1" type="ORF">DFH08DRAFT_816040</name>
</gene>
<proteinExistence type="predicted"/>
<dbReference type="Proteomes" id="UP001218218">
    <property type="component" value="Unassembled WGS sequence"/>
</dbReference>
<evidence type="ECO:0000313" key="2">
    <source>
        <dbReference type="Proteomes" id="UP001218218"/>
    </source>
</evidence>
<accession>A0AAD7EJT6</accession>
<reference evidence="1" key="1">
    <citation type="submission" date="2023-03" db="EMBL/GenBank/DDBJ databases">
        <title>Massive genome expansion in bonnet fungi (Mycena s.s.) driven by repeated elements and novel gene families across ecological guilds.</title>
        <authorList>
            <consortium name="Lawrence Berkeley National Laboratory"/>
            <person name="Harder C.B."/>
            <person name="Miyauchi S."/>
            <person name="Viragh M."/>
            <person name="Kuo A."/>
            <person name="Thoen E."/>
            <person name="Andreopoulos B."/>
            <person name="Lu D."/>
            <person name="Skrede I."/>
            <person name="Drula E."/>
            <person name="Henrissat B."/>
            <person name="Morin E."/>
            <person name="Kohler A."/>
            <person name="Barry K."/>
            <person name="LaButti K."/>
            <person name="Morin E."/>
            <person name="Salamov A."/>
            <person name="Lipzen A."/>
            <person name="Mereny Z."/>
            <person name="Hegedus B."/>
            <person name="Baldrian P."/>
            <person name="Stursova M."/>
            <person name="Weitz H."/>
            <person name="Taylor A."/>
            <person name="Grigoriev I.V."/>
            <person name="Nagy L.G."/>
            <person name="Martin F."/>
            <person name="Kauserud H."/>
        </authorList>
    </citation>
    <scope>NUCLEOTIDE SEQUENCE</scope>
    <source>
        <strain evidence="1">CBHHK002</strain>
    </source>
</reference>
<dbReference type="EMBL" id="JARIHO010000040">
    <property type="protein sequence ID" value="KAJ7327866.1"/>
    <property type="molecule type" value="Genomic_DNA"/>
</dbReference>
<protein>
    <submittedName>
        <fullName evidence="1">Uncharacterized protein</fullName>
    </submittedName>
</protein>
<sequence length="233" mass="26228">MCTLVSAPGPPEKNRARFKHARICVQRVPPRSTGKSPPFVCTPPRHGSLPSEYDQCKRSSSARIDVRGGLQRETDVFTFFSHSYYDELNGRGRRELYWLHPKDVLRGRGGYGRLSAAGVDDRCGGEEEGGRKQQNKMGITDRRSRIAMMDLICFTVNLSSRNSRREFADNRAALSLRMPVSYDSPTVSPIIELYRGLRMLGLCAVPVEGWKKNSTGRYRDGLVSRRPFTVVDG</sequence>
<comment type="caution">
    <text evidence="1">The sequence shown here is derived from an EMBL/GenBank/DDBJ whole genome shotgun (WGS) entry which is preliminary data.</text>
</comment>
<dbReference type="AlphaFoldDB" id="A0AAD7EJT6"/>
<organism evidence="1 2">
    <name type="scientific">Mycena albidolilacea</name>
    <dbReference type="NCBI Taxonomy" id="1033008"/>
    <lineage>
        <taxon>Eukaryota</taxon>
        <taxon>Fungi</taxon>
        <taxon>Dikarya</taxon>
        <taxon>Basidiomycota</taxon>
        <taxon>Agaricomycotina</taxon>
        <taxon>Agaricomycetes</taxon>
        <taxon>Agaricomycetidae</taxon>
        <taxon>Agaricales</taxon>
        <taxon>Marasmiineae</taxon>
        <taxon>Mycenaceae</taxon>
        <taxon>Mycena</taxon>
    </lineage>
</organism>
<evidence type="ECO:0000313" key="1">
    <source>
        <dbReference type="EMBL" id="KAJ7327866.1"/>
    </source>
</evidence>
<keyword evidence="2" id="KW-1185">Reference proteome</keyword>